<accession>A0A9X7Z6B5</accession>
<dbReference type="EMBL" id="CP071182">
    <property type="protein sequence ID" value="QSO46171.1"/>
    <property type="molecule type" value="Genomic_DNA"/>
</dbReference>
<reference evidence="1 2" key="1">
    <citation type="submission" date="2021-02" db="EMBL/GenBank/DDBJ databases">
        <title>Alicyclobacillus curvatus sp. nov. and Alicyclobacillus mengziensis sp. nov., two acidophilic bacteria isolated from acid mine drainage.</title>
        <authorList>
            <person name="Huang Y."/>
        </authorList>
    </citation>
    <scope>NUCLEOTIDE SEQUENCE [LARGE SCALE GENOMIC DNA]</scope>
    <source>
        <strain evidence="1 2">S30H14</strain>
    </source>
</reference>
<name>A0A9X7Z6B5_9BACL</name>
<dbReference type="KEGG" id="afx:JZ786_16870"/>
<dbReference type="RefSeq" id="WP_206655541.1">
    <property type="nucleotide sequence ID" value="NZ_CP071182.1"/>
</dbReference>
<evidence type="ECO:0000313" key="1">
    <source>
        <dbReference type="EMBL" id="QSO46171.1"/>
    </source>
</evidence>
<protein>
    <submittedName>
        <fullName evidence="1">Uncharacterized protein</fullName>
    </submittedName>
</protein>
<evidence type="ECO:0000313" key="2">
    <source>
        <dbReference type="Proteomes" id="UP000663505"/>
    </source>
</evidence>
<organism evidence="1 2">
    <name type="scientific">Alicyclobacillus mengziensis</name>
    <dbReference type="NCBI Taxonomy" id="2931921"/>
    <lineage>
        <taxon>Bacteria</taxon>
        <taxon>Bacillati</taxon>
        <taxon>Bacillota</taxon>
        <taxon>Bacilli</taxon>
        <taxon>Bacillales</taxon>
        <taxon>Alicyclobacillaceae</taxon>
        <taxon>Alicyclobacillus</taxon>
    </lineage>
</organism>
<keyword evidence="2" id="KW-1185">Reference proteome</keyword>
<dbReference type="Proteomes" id="UP000663505">
    <property type="component" value="Chromosome"/>
</dbReference>
<gene>
    <name evidence="1" type="ORF">JZ786_16870</name>
</gene>
<proteinExistence type="predicted"/>
<sequence length="59" mass="7044">MRNLQQSNVFETLTLAKDDVMEWSEFMNRVKTMVETSQIKVVDVKRHGDKLTITYRRLL</sequence>
<dbReference type="AlphaFoldDB" id="A0A9X7Z6B5"/>